<protein>
    <submittedName>
        <fullName evidence="1">Uncharacterized protein</fullName>
    </submittedName>
</protein>
<name>A0A699RK20_TANCI</name>
<feature type="non-terminal residue" evidence="1">
    <location>
        <position position="1"/>
    </location>
</feature>
<evidence type="ECO:0000313" key="1">
    <source>
        <dbReference type="EMBL" id="GFC83154.1"/>
    </source>
</evidence>
<dbReference type="AlphaFoldDB" id="A0A699RK20"/>
<reference evidence="1" key="1">
    <citation type="journal article" date="2019" name="Sci. Rep.">
        <title>Draft genome of Tanacetum cinerariifolium, the natural source of mosquito coil.</title>
        <authorList>
            <person name="Yamashiro T."/>
            <person name="Shiraishi A."/>
            <person name="Satake H."/>
            <person name="Nakayama K."/>
        </authorList>
    </citation>
    <scope>NUCLEOTIDE SEQUENCE</scope>
</reference>
<dbReference type="EMBL" id="BKCJ011088023">
    <property type="protein sequence ID" value="GFC83154.1"/>
    <property type="molecule type" value="Genomic_DNA"/>
</dbReference>
<gene>
    <name evidence="1" type="ORF">Tci_855124</name>
</gene>
<proteinExistence type="predicted"/>
<accession>A0A699RK20</accession>
<comment type="caution">
    <text evidence="1">The sequence shown here is derived from an EMBL/GenBank/DDBJ whole genome shotgun (WGS) entry which is preliminary data.</text>
</comment>
<organism evidence="1">
    <name type="scientific">Tanacetum cinerariifolium</name>
    <name type="common">Dalmatian daisy</name>
    <name type="synonym">Chrysanthemum cinerariifolium</name>
    <dbReference type="NCBI Taxonomy" id="118510"/>
    <lineage>
        <taxon>Eukaryota</taxon>
        <taxon>Viridiplantae</taxon>
        <taxon>Streptophyta</taxon>
        <taxon>Embryophyta</taxon>
        <taxon>Tracheophyta</taxon>
        <taxon>Spermatophyta</taxon>
        <taxon>Magnoliopsida</taxon>
        <taxon>eudicotyledons</taxon>
        <taxon>Gunneridae</taxon>
        <taxon>Pentapetalae</taxon>
        <taxon>asterids</taxon>
        <taxon>campanulids</taxon>
        <taxon>Asterales</taxon>
        <taxon>Asteraceae</taxon>
        <taxon>Asteroideae</taxon>
        <taxon>Anthemideae</taxon>
        <taxon>Anthemidinae</taxon>
        <taxon>Tanacetum</taxon>
    </lineage>
</organism>
<sequence length="33" mass="3764">SRETISSRCLENARKSFGTDEDILLIHLENTNT</sequence>